<protein>
    <submittedName>
        <fullName evidence="2">Uncharacterized protein</fullName>
    </submittedName>
</protein>
<evidence type="ECO:0000313" key="2">
    <source>
        <dbReference type="EMBL" id="KAF1982692.1"/>
    </source>
</evidence>
<feature type="compositionally biased region" description="Low complexity" evidence="1">
    <location>
        <begin position="21"/>
        <end position="43"/>
    </location>
</feature>
<evidence type="ECO:0000256" key="1">
    <source>
        <dbReference type="SAM" id="MobiDB-lite"/>
    </source>
</evidence>
<dbReference type="EMBL" id="ML977182">
    <property type="protein sequence ID" value="KAF1982692.1"/>
    <property type="molecule type" value="Genomic_DNA"/>
</dbReference>
<keyword evidence="3" id="KW-1185">Reference proteome</keyword>
<dbReference type="OrthoDB" id="3791583at2759"/>
<reference evidence="2" key="1">
    <citation type="journal article" date="2020" name="Stud. Mycol.">
        <title>101 Dothideomycetes genomes: a test case for predicting lifestyles and emergence of pathogens.</title>
        <authorList>
            <person name="Haridas S."/>
            <person name="Albert R."/>
            <person name="Binder M."/>
            <person name="Bloem J."/>
            <person name="Labutti K."/>
            <person name="Salamov A."/>
            <person name="Andreopoulos B."/>
            <person name="Baker S."/>
            <person name="Barry K."/>
            <person name="Bills G."/>
            <person name="Bluhm B."/>
            <person name="Cannon C."/>
            <person name="Castanera R."/>
            <person name="Culley D."/>
            <person name="Daum C."/>
            <person name="Ezra D."/>
            <person name="Gonzalez J."/>
            <person name="Henrissat B."/>
            <person name="Kuo A."/>
            <person name="Liang C."/>
            <person name="Lipzen A."/>
            <person name="Lutzoni F."/>
            <person name="Magnuson J."/>
            <person name="Mondo S."/>
            <person name="Nolan M."/>
            <person name="Ohm R."/>
            <person name="Pangilinan J."/>
            <person name="Park H.-J."/>
            <person name="Ramirez L."/>
            <person name="Alfaro M."/>
            <person name="Sun H."/>
            <person name="Tritt A."/>
            <person name="Yoshinaga Y."/>
            <person name="Zwiers L.-H."/>
            <person name="Turgeon B."/>
            <person name="Goodwin S."/>
            <person name="Spatafora J."/>
            <person name="Crous P."/>
            <person name="Grigoriev I."/>
        </authorList>
    </citation>
    <scope>NUCLEOTIDE SEQUENCE</scope>
    <source>
        <strain evidence="2">CBS 113979</strain>
    </source>
</reference>
<accession>A0A6G1GPD5</accession>
<proteinExistence type="predicted"/>
<feature type="region of interest" description="Disordered" evidence="1">
    <location>
        <begin position="15"/>
        <end position="43"/>
    </location>
</feature>
<evidence type="ECO:0000313" key="3">
    <source>
        <dbReference type="Proteomes" id="UP000800041"/>
    </source>
</evidence>
<organism evidence="2 3">
    <name type="scientific">Aulographum hederae CBS 113979</name>
    <dbReference type="NCBI Taxonomy" id="1176131"/>
    <lineage>
        <taxon>Eukaryota</taxon>
        <taxon>Fungi</taxon>
        <taxon>Dikarya</taxon>
        <taxon>Ascomycota</taxon>
        <taxon>Pezizomycotina</taxon>
        <taxon>Dothideomycetes</taxon>
        <taxon>Pleosporomycetidae</taxon>
        <taxon>Aulographales</taxon>
        <taxon>Aulographaceae</taxon>
    </lineage>
</organism>
<sequence length="101" mass="10783">MSSAMAYLITIDRSQRASLPSSRASSQFQKSSPTTSLSSARSSLDSTLTEETALLSSGLVAPSESKFKQAMKAVARHAREHHESVNAAYGLYYGGANVARK</sequence>
<gene>
    <name evidence="2" type="ORF">K402DRAFT_424431</name>
</gene>
<dbReference type="Proteomes" id="UP000800041">
    <property type="component" value="Unassembled WGS sequence"/>
</dbReference>
<dbReference type="AlphaFoldDB" id="A0A6G1GPD5"/>
<name>A0A6G1GPD5_9PEZI</name>